<evidence type="ECO:0000256" key="22">
    <source>
        <dbReference type="ARBA" id="ARBA00047368"/>
    </source>
</evidence>
<evidence type="ECO:0000256" key="8">
    <source>
        <dbReference type="ARBA" id="ARBA00022723"/>
    </source>
</evidence>
<evidence type="ECO:0000256" key="5">
    <source>
        <dbReference type="ARBA" id="ARBA00022487"/>
    </source>
</evidence>
<dbReference type="EMBL" id="HAEF01020350">
    <property type="protein sequence ID" value="SBR61509.1"/>
    <property type="molecule type" value="Transcribed_RNA"/>
</dbReference>
<dbReference type="EC" id="3.1.1.6" evidence="39"/>
<dbReference type="FunFam" id="3.40.50.1820:FF:000100">
    <property type="entry name" value="Carboxylic ester hydrolase"/>
    <property type="match status" value="1"/>
</dbReference>
<comment type="catalytic activity">
    <reaction evidence="30">
        <text>9-octadecanoyloxy-octadecanoate + H2O = 9-hydroxy-octadecanoate + octadecanoate + H(+)</text>
        <dbReference type="Rhea" id="RHEA:52096"/>
        <dbReference type="ChEBI" id="CHEBI:15377"/>
        <dbReference type="ChEBI" id="CHEBI:15378"/>
        <dbReference type="ChEBI" id="CHEBI:25629"/>
        <dbReference type="ChEBI" id="CHEBI:136286"/>
        <dbReference type="ChEBI" id="CHEBI:136373"/>
    </reaction>
    <physiologicalReaction direction="left-to-right" evidence="30">
        <dbReference type="Rhea" id="RHEA:52097"/>
    </physiologicalReaction>
</comment>
<dbReference type="InterPro" id="IPR045605">
    <property type="entry name" value="KshA-like_C"/>
</dbReference>
<name>A0A1A8MYC5_9TELE</name>
<keyword evidence="11" id="KW-0442">Lipid degradation</keyword>
<dbReference type="Gene3D" id="2.102.10.10">
    <property type="entry name" value="Rieske [2Fe-2S] iron-sulphur domain"/>
    <property type="match status" value="1"/>
</dbReference>
<dbReference type="Gene3D" id="3.90.380.10">
    <property type="entry name" value="Naphthalene 1,2-dioxygenase Alpha Subunit, Chain A, domain 1"/>
    <property type="match status" value="1"/>
</dbReference>
<evidence type="ECO:0000256" key="19">
    <source>
        <dbReference type="ARBA" id="ARBA00033629"/>
    </source>
</evidence>
<evidence type="ECO:0000256" key="10">
    <source>
        <dbReference type="ARBA" id="ARBA00022801"/>
    </source>
</evidence>
<dbReference type="Pfam" id="PF00355">
    <property type="entry name" value="Rieske"/>
    <property type="match status" value="1"/>
</dbReference>
<evidence type="ECO:0000256" key="32">
    <source>
        <dbReference type="ARBA" id="ARBA00049296"/>
    </source>
</evidence>
<evidence type="ECO:0000256" key="4">
    <source>
        <dbReference type="ARBA" id="ARBA00005964"/>
    </source>
</evidence>
<dbReference type="Pfam" id="PF19298">
    <property type="entry name" value="KshA_C"/>
    <property type="match status" value="1"/>
</dbReference>
<evidence type="ECO:0000256" key="41">
    <source>
        <dbReference type="ARBA" id="ARBA00075760"/>
    </source>
</evidence>
<evidence type="ECO:0000256" key="9">
    <source>
        <dbReference type="ARBA" id="ARBA00022729"/>
    </source>
</evidence>
<dbReference type="GO" id="GO:0046872">
    <property type="term" value="F:metal ion binding"/>
    <property type="evidence" value="ECO:0007669"/>
    <property type="project" value="UniProtKB-KW"/>
</dbReference>
<dbReference type="PROSITE" id="PS00122">
    <property type="entry name" value="CARBOXYLESTERASE_B_1"/>
    <property type="match status" value="1"/>
</dbReference>
<evidence type="ECO:0000256" key="29">
    <source>
        <dbReference type="ARBA" id="ARBA00048800"/>
    </source>
</evidence>
<evidence type="ECO:0000256" key="21">
    <source>
        <dbReference type="ARBA" id="ARBA00042120"/>
    </source>
</evidence>
<evidence type="ECO:0000256" key="34">
    <source>
        <dbReference type="ARBA" id="ARBA00049428"/>
    </source>
</evidence>
<keyword evidence="5" id="KW-0719">Serine esterase</keyword>
<comment type="subunit">
    <text evidence="38">Interacts with CLC.</text>
</comment>
<comment type="cofactor">
    <cofactor evidence="2">
        <name>Fe cation</name>
        <dbReference type="ChEBI" id="CHEBI:24875"/>
    </cofactor>
</comment>
<dbReference type="PANTHER" id="PTHR43903">
    <property type="entry name" value="NEUROLIGIN"/>
    <property type="match status" value="1"/>
</dbReference>
<dbReference type="GO" id="GO:0016491">
    <property type="term" value="F:oxidoreductase activity"/>
    <property type="evidence" value="ECO:0007669"/>
    <property type="project" value="UniProtKB-KW"/>
</dbReference>
<reference evidence="47" key="2">
    <citation type="submission" date="2016-06" db="EMBL/GenBank/DDBJ databases">
        <title>The genome of a short-lived fish provides insights into sex chromosome evolution and the genetic control of aging.</title>
        <authorList>
            <person name="Reichwald K."/>
            <person name="Felder M."/>
            <person name="Petzold A."/>
            <person name="Koch P."/>
            <person name="Groth M."/>
            <person name="Platzer M."/>
        </authorList>
    </citation>
    <scope>NUCLEOTIDE SEQUENCE</scope>
    <source>
        <tissue evidence="47">Brain</tissue>
    </source>
</reference>
<reference evidence="47" key="1">
    <citation type="submission" date="2016-05" db="EMBL/GenBank/DDBJ databases">
        <authorList>
            <person name="Lavstsen T."/>
            <person name="Jespersen J.S."/>
        </authorList>
    </citation>
    <scope>NUCLEOTIDE SEQUENCE</scope>
    <source>
        <tissue evidence="47">Brain</tissue>
    </source>
</reference>
<evidence type="ECO:0000256" key="35">
    <source>
        <dbReference type="ARBA" id="ARBA00051791"/>
    </source>
</evidence>
<protein>
    <recommendedName>
        <fullName evidence="40">Bile salt-activated lipase</fullName>
        <ecNumber evidence="20">3.1.1.13</ecNumber>
        <ecNumber evidence="39">3.1.1.6</ecNumber>
    </recommendedName>
    <alternativeName>
        <fullName evidence="42">Bile salt-stimulated lipase</fullName>
    </alternativeName>
    <alternativeName>
        <fullName evidence="43">Carboxyl ester lipase</fullName>
    </alternativeName>
    <alternativeName>
        <fullName evidence="41">Cholesterol esterase</fullName>
    </alternativeName>
    <alternativeName>
        <fullName evidence="44">Pancreatic lysophospholipase</fullName>
    </alternativeName>
    <alternativeName>
        <fullName evidence="21">Sterol esterase</fullName>
    </alternativeName>
</protein>
<proteinExistence type="inferred from homology"/>
<evidence type="ECO:0000256" key="16">
    <source>
        <dbReference type="ARBA" id="ARBA00023157"/>
    </source>
</evidence>
<evidence type="ECO:0000256" key="36">
    <source>
        <dbReference type="ARBA" id="ARBA00052473"/>
    </source>
</evidence>
<comment type="catalytic activity">
    <reaction evidence="22">
        <text>12-hexadecanoyloxy-octadecanoate + H2O = 12-hydroxyoctadecanoate + hexadecanoate + H(+)</text>
        <dbReference type="Rhea" id="RHEA:52056"/>
        <dbReference type="ChEBI" id="CHEBI:7896"/>
        <dbReference type="ChEBI" id="CHEBI:15377"/>
        <dbReference type="ChEBI" id="CHEBI:15378"/>
        <dbReference type="ChEBI" id="CHEBI:83677"/>
        <dbReference type="ChEBI" id="CHEBI:84201"/>
    </reaction>
    <physiologicalReaction direction="left-to-right" evidence="22">
        <dbReference type="Rhea" id="RHEA:52057"/>
    </physiologicalReaction>
</comment>
<gene>
    <name evidence="47" type="primary">CEL</name>
</gene>
<dbReference type="EC" id="3.1.1.13" evidence="20"/>
<evidence type="ECO:0000256" key="17">
    <source>
        <dbReference type="ARBA" id="ARBA00023180"/>
    </source>
</evidence>
<keyword evidence="10" id="KW-0378">Hydrolase</keyword>
<evidence type="ECO:0000259" key="46">
    <source>
        <dbReference type="PROSITE" id="PS51296"/>
    </source>
</evidence>
<comment type="catalytic activity">
    <reaction evidence="31">
        <text>1,2,3-trioctanoylglycerol + H2O = dioctanoylglycerol + octanoate + H(+)</text>
        <dbReference type="Rhea" id="RHEA:47864"/>
        <dbReference type="ChEBI" id="CHEBI:15377"/>
        <dbReference type="ChEBI" id="CHEBI:15378"/>
        <dbReference type="ChEBI" id="CHEBI:25646"/>
        <dbReference type="ChEBI" id="CHEBI:76978"/>
        <dbReference type="ChEBI" id="CHEBI:88066"/>
    </reaction>
    <physiologicalReaction direction="left-to-right" evidence="31">
        <dbReference type="Rhea" id="RHEA:47865"/>
    </physiologicalReaction>
</comment>
<evidence type="ECO:0000256" key="45">
    <source>
        <dbReference type="SAM" id="SignalP"/>
    </source>
</evidence>
<evidence type="ECO:0000256" key="38">
    <source>
        <dbReference type="ARBA" id="ARBA00064516"/>
    </source>
</evidence>
<comment type="catalytic activity">
    <reaction evidence="27">
        <text>12-octadecanoyloxy-octadecanoate + H2O = 12-hydroxyoctadecanoate + octadecanoate + H(+)</text>
        <dbReference type="Rhea" id="RHEA:52080"/>
        <dbReference type="ChEBI" id="CHEBI:15377"/>
        <dbReference type="ChEBI" id="CHEBI:15378"/>
        <dbReference type="ChEBI" id="CHEBI:25629"/>
        <dbReference type="ChEBI" id="CHEBI:84201"/>
        <dbReference type="ChEBI" id="CHEBI:136330"/>
    </reaction>
    <physiologicalReaction direction="left-to-right" evidence="27">
        <dbReference type="Rhea" id="RHEA:52081"/>
    </physiologicalReaction>
</comment>
<evidence type="ECO:0000256" key="24">
    <source>
        <dbReference type="ARBA" id="ARBA00047653"/>
    </source>
</evidence>
<organism evidence="47">
    <name type="scientific">Nothobranchius pienaari</name>
    <dbReference type="NCBI Taxonomy" id="704102"/>
    <lineage>
        <taxon>Eukaryota</taxon>
        <taxon>Metazoa</taxon>
        <taxon>Chordata</taxon>
        <taxon>Craniata</taxon>
        <taxon>Vertebrata</taxon>
        <taxon>Euteleostomi</taxon>
        <taxon>Actinopterygii</taxon>
        <taxon>Neopterygii</taxon>
        <taxon>Teleostei</taxon>
        <taxon>Neoteleostei</taxon>
        <taxon>Acanthomorphata</taxon>
        <taxon>Ovalentaria</taxon>
        <taxon>Atherinomorphae</taxon>
        <taxon>Cyprinodontiformes</taxon>
        <taxon>Nothobranchiidae</taxon>
        <taxon>Nothobranchius</taxon>
    </lineage>
</organism>
<dbReference type="InterPro" id="IPR051093">
    <property type="entry name" value="Neuroligin/BSAL"/>
</dbReference>
<evidence type="ECO:0000256" key="40">
    <source>
        <dbReference type="ARBA" id="ARBA00070864"/>
    </source>
</evidence>
<evidence type="ECO:0000256" key="39">
    <source>
        <dbReference type="ARBA" id="ARBA00067090"/>
    </source>
</evidence>
<dbReference type="AlphaFoldDB" id="A0A1A8MYC5"/>
<evidence type="ECO:0000256" key="25">
    <source>
        <dbReference type="ARBA" id="ARBA00047863"/>
    </source>
</evidence>
<evidence type="ECO:0000313" key="47">
    <source>
        <dbReference type="EMBL" id="SBR61509.1"/>
    </source>
</evidence>
<keyword evidence="7" id="KW-0001">2Fe-2S</keyword>
<evidence type="ECO:0000256" key="18">
    <source>
        <dbReference type="ARBA" id="ARBA00023369"/>
    </source>
</evidence>
<evidence type="ECO:0000256" key="12">
    <source>
        <dbReference type="ARBA" id="ARBA00023002"/>
    </source>
</evidence>
<comment type="catalytic activity">
    <reaction evidence="32">
        <text>13-(9Z-octadecenoyloxy)-octadecanoate + H2O = 13-hydroxy-octadecanoate + (9Z)-octadecenoate + H(+)</text>
        <dbReference type="Rhea" id="RHEA:52064"/>
        <dbReference type="ChEBI" id="CHEBI:15377"/>
        <dbReference type="ChEBI" id="CHEBI:15378"/>
        <dbReference type="ChEBI" id="CHEBI:30823"/>
        <dbReference type="ChEBI" id="CHEBI:136303"/>
        <dbReference type="ChEBI" id="CHEBI:136304"/>
    </reaction>
    <physiologicalReaction direction="left-to-right" evidence="32">
        <dbReference type="Rhea" id="RHEA:52065"/>
    </physiologicalReaction>
</comment>
<dbReference type="PROSITE" id="PS00941">
    <property type="entry name" value="CARBOXYLESTERASE_B_2"/>
    <property type="match status" value="1"/>
</dbReference>
<evidence type="ECO:0000256" key="14">
    <source>
        <dbReference type="ARBA" id="ARBA00023014"/>
    </source>
</evidence>
<dbReference type="Gene3D" id="3.40.50.1820">
    <property type="entry name" value="alpha/beta hydrolase"/>
    <property type="match status" value="1"/>
</dbReference>
<dbReference type="InterPro" id="IPR029058">
    <property type="entry name" value="AB_hydrolase_fold"/>
</dbReference>
<comment type="catalytic activity">
    <reaction evidence="25">
        <text>9-hexadecanoyloxy-octadecanoate + H2O = 9-hydroxy-octadecanoate + hexadecanoate + H(+)</text>
        <dbReference type="Rhea" id="RHEA:52052"/>
        <dbReference type="ChEBI" id="CHEBI:7896"/>
        <dbReference type="ChEBI" id="CHEBI:15377"/>
        <dbReference type="ChEBI" id="CHEBI:15378"/>
        <dbReference type="ChEBI" id="CHEBI:83670"/>
        <dbReference type="ChEBI" id="CHEBI:136286"/>
    </reaction>
    <physiologicalReaction direction="left-to-right" evidence="25">
        <dbReference type="Rhea" id="RHEA:52053"/>
    </physiologicalReaction>
</comment>
<dbReference type="GO" id="GO:0016042">
    <property type="term" value="P:lipid catabolic process"/>
    <property type="evidence" value="ECO:0007669"/>
    <property type="project" value="UniProtKB-KW"/>
</dbReference>
<accession>A0A1A8MYC5</accession>
<dbReference type="InterPro" id="IPR019826">
    <property type="entry name" value="Carboxylesterase_B_AS"/>
</dbReference>
<evidence type="ECO:0000256" key="3">
    <source>
        <dbReference type="ARBA" id="ARBA00004613"/>
    </source>
</evidence>
<comment type="catalytic activity">
    <reaction evidence="1">
        <text>9-(9Z-hexadecenoyloxy)-octadecanoate + H2O = (9Z)-hexadecenoate + 9-hydroxy-octadecanoate + H(+)</text>
        <dbReference type="Rhea" id="RHEA:52068"/>
        <dbReference type="ChEBI" id="CHEBI:15377"/>
        <dbReference type="ChEBI" id="CHEBI:15378"/>
        <dbReference type="ChEBI" id="CHEBI:32372"/>
        <dbReference type="ChEBI" id="CHEBI:136286"/>
        <dbReference type="ChEBI" id="CHEBI:136309"/>
    </reaction>
    <physiologicalReaction direction="left-to-right" evidence="1">
        <dbReference type="Rhea" id="RHEA:52069"/>
    </physiologicalReaction>
</comment>
<comment type="catalytic activity">
    <reaction evidence="34">
        <text>12-(9Z-hexadecenoyloxy)-octadecanoate + H2O = 12-hydroxyoctadecanoate + (9Z)-hexadecenoate + H(+)</text>
        <dbReference type="Rhea" id="RHEA:52072"/>
        <dbReference type="ChEBI" id="CHEBI:15377"/>
        <dbReference type="ChEBI" id="CHEBI:15378"/>
        <dbReference type="ChEBI" id="CHEBI:32372"/>
        <dbReference type="ChEBI" id="CHEBI:84201"/>
        <dbReference type="ChEBI" id="CHEBI:136312"/>
    </reaction>
    <physiologicalReaction direction="left-to-right" evidence="34">
        <dbReference type="Rhea" id="RHEA:52073"/>
    </physiologicalReaction>
</comment>
<comment type="catalytic activity">
    <reaction evidence="37">
        <text>a sterol ester + H2O = a sterol + a fatty acid + H(+)</text>
        <dbReference type="Rhea" id="RHEA:10100"/>
        <dbReference type="ChEBI" id="CHEBI:15377"/>
        <dbReference type="ChEBI" id="CHEBI:15378"/>
        <dbReference type="ChEBI" id="CHEBI:15889"/>
        <dbReference type="ChEBI" id="CHEBI:28868"/>
        <dbReference type="ChEBI" id="CHEBI:35915"/>
        <dbReference type="EC" id="3.1.1.13"/>
    </reaction>
    <physiologicalReaction direction="left-to-right" evidence="37">
        <dbReference type="Rhea" id="RHEA:10101"/>
    </physiologicalReaction>
</comment>
<comment type="catalytic activity">
    <reaction evidence="29">
        <text>9-(9Z-octadecenoyloxy)-octadecanoate + H2O = 9-hydroxy-octadecanoate + (9Z)-octadecenoate + H(+)</text>
        <dbReference type="Rhea" id="RHEA:52048"/>
        <dbReference type="ChEBI" id="CHEBI:15377"/>
        <dbReference type="ChEBI" id="CHEBI:15378"/>
        <dbReference type="ChEBI" id="CHEBI:30823"/>
        <dbReference type="ChEBI" id="CHEBI:136282"/>
        <dbReference type="ChEBI" id="CHEBI:136286"/>
    </reaction>
    <physiologicalReaction direction="left-to-right" evidence="29">
        <dbReference type="Rhea" id="RHEA:52049"/>
    </physiologicalReaction>
</comment>
<comment type="catalytic activity">
    <reaction evidence="19">
        <text>a butanoate ester + H2O = an aliphatic alcohol + butanoate + H(+)</text>
        <dbReference type="Rhea" id="RHEA:47348"/>
        <dbReference type="ChEBI" id="CHEBI:2571"/>
        <dbReference type="ChEBI" id="CHEBI:15377"/>
        <dbReference type="ChEBI" id="CHEBI:15378"/>
        <dbReference type="ChEBI" id="CHEBI:17968"/>
        <dbReference type="ChEBI" id="CHEBI:50477"/>
    </reaction>
    <physiologicalReaction direction="left-to-right" evidence="19">
        <dbReference type="Rhea" id="RHEA:47349"/>
    </physiologicalReaction>
</comment>
<comment type="catalytic activity">
    <reaction evidence="35">
        <text>an acetyl ester + H2O = an aliphatic alcohol + acetate + H(+)</text>
        <dbReference type="Rhea" id="RHEA:12957"/>
        <dbReference type="ChEBI" id="CHEBI:2571"/>
        <dbReference type="ChEBI" id="CHEBI:15377"/>
        <dbReference type="ChEBI" id="CHEBI:15378"/>
        <dbReference type="ChEBI" id="CHEBI:30089"/>
        <dbReference type="ChEBI" id="CHEBI:47622"/>
        <dbReference type="EC" id="3.1.1.6"/>
    </reaction>
    <physiologicalReaction direction="left-to-right" evidence="35">
        <dbReference type="Rhea" id="RHEA:12958"/>
    </physiologicalReaction>
</comment>
<dbReference type="SUPFAM" id="SSF55961">
    <property type="entry name" value="Bet v1-like"/>
    <property type="match status" value="1"/>
</dbReference>
<feature type="chain" id="PRO_5008375214" description="Bile salt-activated lipase" evidence="45">
    <location>
        <begin position="20"/>
        <end position="726"/>
    </location>
</feature>
<dbReference type="GO" id="GO:0008203">
    <property type="term" value="P:cholesterol metabolic process"/>
    <property type="evidence" value="ECO:0007669"/>
    <property type="project" value="InterPro"/>
</dbReference>
<evidence type="ECO:0000256" key="28">
    <source>
        <dbReference type="ARBA" id="ARBA00048701"/>
    </source>
</evidence>
<evidence type="ECO:0000256" key="2">
    <source>
        <dbReference type="ARBA" id="ARBA00001962"/>
    </source>
</evidence>
<evidence type="ECO:0000256" key="20">
    <source>
        <dbReference type="ARBA" id="ARBA00039150"/>
    </source>
</evidence>
<evidence type="ECO:0000256" key="11">
    <source>
        <dbReference type="ARBA" id="ARBA00022963"/>
    </source>
</evidence>
<dbReference type="InterPro" id="IPR019819">
    <property type="entry name" value="Carboxylesterase_B_CS"/>
</dbReference>
<dbReference type="GO" id="GO:0005576">
    <property type="term" value="C:extracellular region"/>
    <property type="evidence" value="ECO:0007669"/>
    <property type="project" value="UniProtKB-SubCell"/>
</dbReference>
<dbReference type="InterPro" id="IPR036922">
    <property type="entry name" value="Rieske_2Fe-2S_sf"/>
</dbReference>
<dbReference type="PROSITE" id="PS51296">
    <property type="entry name" value="RIESKE"/>
    <property type="match status" value="1"/>
</dbReference>
<keyword evidence="6" id="KW-0964">Secreted</keyword>
<comment type="catalytic activity">
    <reaction evidence="26">
        <text>1,2,3-tri-(9Z-octadecenoyl)-glycerol + H2O = di-(9Z)-octadecenoylglycerol + (9Z)-octadecenoate + H(+)</text>
        <dbReference type="Rhea" id="RHEA:38575"/>
        <dbReference type="ChEBI" id="CHEBI:15377"/>
        <dbReference type="ChEBI" id="CHEBI:15378"/>
        <dbReference type="ChEBI" id="CHEBI:30823"/>
        <dbReference type="ChEBI" id="CHEBI:53753"/>
        <dbReference type="ChEBI" id="CHEBI:75945"/>
    </reaction>
    <physiologicalReaction direction="left-to-right" evidence="26">
        <dbReference type="Rhea" id="RHEA:38576"/>
    </physiologicalReaction>
</comment>
<dbReference type="GO" id="GO:0051537">
    <property type="term" value="F:2 iron, 2 sulfur cluster binding"/>
    <property type="evidence" value="ECO:0007669"/>
    <property type="project" value="UniProtKB-KW"/>
</dbReference>
<evidence type="ECO:0000256" key="15">
    <source>
        <dbReference type="ARBA" id="ARBA00023098"/>
    </source>
</evidence>
<evidence type="ECO:0000256" key="43">
    <source>
        <dbReference type="ARBA" id="ARBA00080674"/>
    </source>
</evidence>
<dbReference type="GO" id="GO:0004771">
    <property type="term" value="F:sterol ester esterase activity"/>
    <property type="evidence" value="ECO:0007669"/>
    <property type="project" value="UniProtKB-EC"/>
</dbReference>
<evidence type="ECO:0000256" key="23">
    <source>
        <dbReference type="ARBA" id="ARBA00047427"/>
    </source>
</evidence>
<evidence type="ECO:0000256" key="7">
    <source>
        <dbReference type="ARBA" id="ARBA00022714"/>
    </source>
</evidence>
<keyword evidence="13" id="KW-0408">Iron</keyword>
<evidence type="ECO:0000256" key="42">
    <source>
        <dbReference type="ARBA" id="ARBA00078987"/>
    </source>
</evidence>
<evidence type="ECO:0000256" key="13">
    <source>
        <dbReference type="ARBA" id="ARBA00023004"/>
    </source>
</evidence>
<evidence type="ECO:0000256" key="6">
    <source>
        <dbReference type="ARBA" id="ARBA00022525"/>
    </source>
</evidence>
<dbReference type="SUPFAM" id="SSF53474">
    <property type="entry name" value="alpha/beta-Hydrolases"/>
    <property type="match status" value="1"/>
</dbReference>
<evidence type="ECO:0000256" key="44">
    <source>
        <dbReference type="ARBA" id="ARBA00082326"/>
    </source>
</evidence>
<evidence type="ECO:0000256" key="31">
    <source>
        <dbReference type="ARBA" id="ARBA00049290"/>
    </source>
</evidence>
<comment type="subcellular location">
    <subcellularLocation>
        <location evidence="3">Secreted</location>
    </subcellularLocation>
</comment>
<keyword evidence="16" id="KW-1015">Disulfide bond</keyword>
<dbReference type="Pfam" id="PF00135">
    <property type="entry name" value="COesterase"/>
    <property type="match status" value="1"/>
</dbReference>
<comment type="catalytic activity">
    <reaction evidence="23">
        <text>13-octadecanoyloxy-octadecanoate + H2O = 13-hydroxy-octadecanoate + octadecanoate + H(+)</text>
        <dbReference type="Rhea" id="RHEA:52084"/>
        <dbReference type="ChEBI" id="CHEBI:15377"/>
        <dbReference type="ChEBI" id="CHEBI:15378"/>
        <dbReference type="ChEBI" id="CHEBI:25629"/>
        <dbReference type="ChEBI" id="CHEBI:136304"/>
        <dbReference type="ChEBI" id="CHEBI:136335"/>
    </reaction>
    <physiologicalReaction direction="left-to-right" evidence="23">
        <dbReference type="Rhea" id="RHEA:52085"/>
    </physiologicalReaction>
</comment>
<keyword evidence="14" id="KW-0411">Iron-sulfur</keyword>
<comment type="catalytic activity">
    <reaction evidence="33">
        <text>13-(9Z-hexadecenoyloxy)-octadecanoate + H2O = 13-hydroxy-octadecanoate + (9Z)-hexadecenoate + H(+)</text>
        <dbReference type="Rhea" id="RHEA:52076"/>
        <dbReference type="ChEBI" id="CHEBI:15377"/>
        <dbReference type="ChEBI" id="CHEBI:15378"/>
        <dbReference type="ChEBI" id="CHEBI:32372"/>
        <dbReference type="ChEBI" id="CHEBI:136304"/>
        <dbReference type="ChEBI" id="CHEBI:136315"/>
    </reaction>
    <physiologicalReaction direction="left-to-right" evidence="33">
        <dbReference type="Rhea" id="RHEA:52077"/>
    </physiologicalReaction>
</comment>
<dbReference type="UniPathway" id="UPA01020"/>
<comment type="similarity">
    <text evidence="4">Belongs to the type-B carboxylesterase/lipase family.</text>
</comment>
<keyword evidence="12" id="KW-0560">Oxidoreductase</keyword>
<sequence>MAVLGIWAAAVLLLETVSAASLGVVYTEGGMVTGKSISLGLFRRMDVFKGIPFAGIPGRFEKPQRHPGWDGILKATEYRNRCLQLNLLMNDVRGNEDCLYLNIWVPHGSKVSTNLPVMVWIYGGAFLLGGSMGANFLDNYLYSGQEIADRGNVIVVTFGYRVGTLGFLSTGDSSLPGNYGLWDQHAAIAWVHRNIRSFGGDPDNITVFGESAGGASVSLQTLSPHNKGLFKRAISQSGVALCPWAINKNPRKFAEEVAVKVGCPTDASMGACLKMTDPVHLTKAGVLNLTASPDSPLVYNLVLSPVVDGDFLPDEPHNLFHNTAAIDYLAGVNDMDGHIFTGFDVASVNSHLVDTPTEDVKRLLAALTKDKGTLGSENAYSTYTYEWGSKPSREAVKKTVPFTFMLPMPREQLAVFRGQDGKAYVLDAYCPHLGANLAVGGRIVGNCVECPFHGWQFRGDDGKCEKIPYADKVPEIAKVRRWPSCEVNQQILVWFHCDGAEPQWSVPEKQEITNGQWVYRGRSEHFISAHIEDLSENAADASHLGQLHGAGFTSGSDPLHYNSQTWDCVQHDWKSQWEPESEPNSHCSRMLINHSLTVFGHHFSLLDMQVEARQVGPGLVFLQIDDRFFGRGVILQCVTPVEPLLQRVSHTVYYQSNVPALVPKFFLKVESIQFERDIMIWNNKKYISQPLLVKEDAAIQKHRRWYGQFYSQNSPRLQLHRDSMDF</sequence>
<keyword evidence="15" id="KW-0443">Lipid metabolism</keyword>
<keyword evidence="9 45" id="KW-0732">Signal</keyword>
<comment type="catalytic activity">
    <reaction evidence="36">
        <text>5-(9Z-hexadecenoyloxy)-octadecanoate + H2O = 5-hydroxy-octadecanoate + (9Z)-hexadecenoate + H(+)</text>
        <dbReference type="Rhea" id="RHEA:52092"/>
        <dbReference type="ChEBI" id="CHEBI:15377"/>
        <dbReference type="ChEBI" id="CHEBI:15378"/>
        <dbReference type="ChEBI" id="CHEBI:32372"/>
        <dbReference type="ChEBI" id="CHEBI:136369"/>
        <dbReference type="ChEBI" id="CHEBI:136370"/>
    </reaction>
    <physiologicalReaction direction="left-to-right" evidence="36">
        <dbReference type="Rhea" id="RHEA:52093"/>
    </physiologicalReaction>
</comment>
<feature type="signal peptide" evidence="45">
    <location>
        <begin position="1"/>
        <end position="19"/>
    </location>
</feature>
<evidence type="ECO:0000256" key="37">
    <source>
        <dbReference type="ARBA" id="ARBA00053019"/>
    </source>
</evidence>
<evidence type="ECO:0000256" key="27">
    <source>
        <dbReference type="ARBA" id="ARBA00048680"/>
    </source>
</evidence>
<keyword evidence="8" id="KW-0479">Metal-binding</keyword>
<feature type="domain" description="Rieske" evidence="46">
    <location>
        <begin position="397"/>
        <end position="493"/>
    </location>
</feature>
<evidence type="ECO:0000256" key="1">
    <source>
        <dbReference type="ARBA" id="ARBA00000923"/>
    </source>
</evidence>
<comment type="catalytic activity">
    <reaction evidence="28">
        <text>12-(9Z-octadecenoyloxy)-octadecanoate + H2O = 12-hydroxyoctadecanoate + (9Z)-octadecenoate + H(+)</text>
        <dbReference type="Rhea" id="RHEA:52060"/>
        <dbReference type="ChEBI" id="CHEBI:15377"/>
        <dbReference type="ChEBI" id="CHEBI:15378"/>
        <dbReference type="ChEBI" id="CHEBI:30823"/>
        <dbReference type="ChEBI" id="CHEBI:84201"/>
        <dbReference type="ChEBI" id="CHEBI:136302"/>
    </reaction>
    <physiologicalReaction direction="left-to-right" evidence="28">
        <dbReference type="Rhea" id="RHEA:52061"/>
    </physiologicalReaction>
</comment>
<dbReference type="InterPro" id="IPR002018">
    <property type="entry name" value="CarbesteraseB"/>
</dbReference>
<evidence type="ECO:0000256" key="33">
    <source>
        <dbReference type="ARBA" id="ARBA00049322"/>
    </source>
</evidence>
<dbReference type="InterPro" id="IPR017941">
    <property type="entry name" value="Rieske_2Fe-2S"/>
</dbReference>
<evidence type="ECO:0000256" key="26">
    <source>
        <dbReference type="ARBA" id="ARBA00048386"/>
    </source>
</evidence>
<evidence type="ECO:0000256" key="30">
    <source>
        <dbReference type="ARBA" id="ARBA00049221"/>
    </source>
</evidence>
<dbReference type="GO" id="GO:0008126">
    <property type="term" value="F:acetylesterase activity"/>
    <property type="evidence" value="ECO:0007669"/>
    <property type="project" value="UniProtKB-EC"/>
</dbReference>
<dbReference type="SUPFAM" id="SSF50022">
    <property type="entry name" value="ISP domain"/>
    <property type="match status" value="1"/>
</dbReference>
<comment type="catalytic activity">
    <reaction evidence="24">
        <text>cholesteryl (9Z-octadecenoate) + H2O = cholesterol + (9Z)-octadecenoate + H(+)</text>
        <dbReference type="Rhea" id="RHEA:33875"/>
        <dbReference type="ChEBI" id="CHEBI:15377"/>
        <dbReference type="ChEBI" id="CHEBI:15378"/>
        <dbReference type="ChEBI" id="CHEBI:16113"/>
        <dbReference type="ChEBI" id="CHEBI:30823"/>
        <dbReference type="ChEBI" id="CHEBI:46898"/>
    </reaction>
    <physiologicalReaction direction="left-to-right" evidence="24">
        <dbReference type="Rhea" id="RHEA:33876"/>
    </physiologicalReaction>
</comment>
<dbReference type="GO" id="GO:0004806">
    <property type="term" value="F:triacylglycerol lipase activity"/>
    <property type="evidence" value="ECO:0007669"/>
    <property type="project" value="UniProtKB-EC"/>
</dbReference>
<comment type="catalytic activity">
    <reaction evidence="18">
        <text>a triacylglycerol + H2O = a diacylglycerol + a fatty acid + H(+)</text>
        <dbReference type="Rhea" id="RHEA:12044"/>
        <dbReference type="ChEBI" id="CHEBI:15377"/>
        <dbReference type="ChEBI" id="CHEBI:15378"/>
        <dbReference type="ChEBI" id="CHEBI:17855"/>
        <dbReference type="ChEBI" id="CHEBI:18035"/>
        <dbReference type="ChEBI" id="CHEBI:28868"/>
        <dbReference type="EC" id="3.1.1.3"/>
    </reaction>
    <physiologicalReaction direction="left-to-right" evidence="18">
        <dbReference type="Rhea" id="RHEA:12045"/>
    </physiologicalReaction>
</comment>
<keyword evidence="17" id="KW-0325">Glycoprotein</keyword>